<dbReference type="InterPro" id="IPR001962">
    <property type="entry name" value="Asn_synthase"/>
</dbReference>
<dbReference type="Gene3D" id="3.40.50.620">
    <property type="entry name" value="HUPs"/>
    <property type="match status" value="2"/>
</dbReference>
<evidence type="ECO:0000256" key="8">
    <source>
        <dbReference type="ARBA" id="ARBA00048741"/>
    </source>
</evidence>
<feature type="binding site" evidence="10">
    <location>
        <position position="289"/>
    </location>
    <ligand>
        <name>ATP</name>
        <dbReference type="ChEBI" id="CHEBI:30616"/>
    </ligand>
</feature>
<dbReference type="eggNOG" id="COG0367">
    <property type="taxonomic scope" value="Bacteria"/>
</dbReference>
<dbReference type="InterPro" id="IPR051786">
    <property type="entry name" value="ASN_synthetase/amidase"/>
</dbReference>
<dbReference type="PANTHER" id="PTHR43284">
    <property type="entry name" value="ASPARAGINE SYNTHETASE (GLUTAMINE-HYDROLYZING)"/>
    <property type="match status" value="1"/>
</dbReference>
<dbReference type="RefSeq" id="WP_011998022.1">
    <property type="nucleotide sequence ID" value="NC_009767.1"/>
</dbReference>
<keyword evidence="6 9" id="KW-0061">Asparagine biosynthesis</keyword>
<dbReference type="NCBIfam" id="TIGR01536">
    <property type="entry name" value="asn_synth_AEB"/>
    <property type="match status" value="1"/>
</dbReference>
<evidence type="ECO:0000256" key="3">
    <source>
        <dbReference type="ARBA" id="ARBA00012737"/>
    </source>
</evidence>
<dbReference type="GO" id="GO:0006529">
    <property type="term" value="P:asparagine biosynthetic process"/>
    <property type="evidence" value="ECO:0007669"/>
    <property type="project" value="UniProtKB-KW"/>
</dbReference>
<dbReference type="GO" id="GO:0005524">
    <property type="term" value="F:ATP binding"/>
    <property type="evidence" value="ECO:0007669"/>
    <property type="project" value="UniProtKB-KW"/>
</dbReference>
<comment type="similarity">
    <text evidence="2">Belongs to the asparagine synthetase family.</text>
</comment>
<evidence type="ECO:0000313" key="14">
    <source>
        <dbReference type="Proteomes" id="UP000000263"/>
    </source>
</evidence>
<dbReference type="HOGENOM" id="CLU_014658_3_1_0"/>
<dbReference type="STRING" id="383372.Rcas_0489"/>
<dbReference type="InterPro" id="IPR014729">
    <property type="entry name" value="Rossmann-like_a/b/a_fold"/>
</dbReference>
<name>A7NGM6_ROSCS</name>
<reference evidence="13 14" key="1">
    <citation type="submission" date="2007-08" db="EMBL/GenBank/DDBJ databases">
        <title>Complete sequence of Roseiflexus castenholzii DSM 13941.</title>
        <authorList>
            <consortium name="US DOE Joint Genome Institute"/>
            <person name="Copeland A."/>
            <person name="Lucas S."/>
            <person name="Lapidus A."/>
            <person name="Barry K."/>
            <person name="Glavina del Rio T."/>
            <person name="Dalin E."/>
            <person name="Tice H."/>
            <person name="Pitluck S."/>
            <person name="Thompson L.S."/>
            <person name="Brettin T."/>
            <person name="Bruce D."/>
            <person name="Detter J.C."/>
            <person name="Han C."/>
            <person name="Tapia R."/>
            <person name="Schmutz J."/>
            <person name="Larimer F."/>
            <person name="Land M."/>
            <person name="Hauser L."/>
            <person name="Kyrpides N."/>
            <person name="Mikhailova N."/>
            <person name="Bryant D.A."/>
            <person name="Hanada S."/>
            <person name="Tsukatani Y."/>
            <person name="Richardson P."/>
        </authorList>
    </citation>
    <scope>NUCLEOTIDE SEQUENCE [LARGE SCALE GENOMIC DNA]</scope>
    <source>
        <strain evidence="14">DSM 13941 / HLO8</strain>
    </source>
</reference>
<dbReference type="InterPro" id="IPR017932">
    <property type="entry name" value="GATase_2_dom"/>
</dbReference>
<protein>
    <recommendedName>
        <fullName evidence="3">asparagine synthase (glutamine-hydrolyzing)</fullName>
        <ecNumber evidence="3">6.3.5.4</ecNumber>
    </recommendedName>
</protein>
<evidence type="ECO:0000256" key="9">
    <source>
        <dbReference type="PIRSR" id="PIRSR001589-1"/>
    </source>
</evidence>
<evidence type="ECO:0000256" key="11">
    <source>
        <dbReference type="PIRSR" id="PIRSR001589-3"/>
    </source>
</evidence>
<dbReference type="PROSITE" id="PS51278">
    <property type="entry name" value="GATASE_TYPE_2"/>
    <property type="match status" value="1"/>
</dbReference>
<dbReference type="InterPro" id="IPR033738">
    <property type="entry name" value="AsnB_N"/>
</dbReference>
<evidence type="ECO:0000313" key="13">
    <source>
        <dbReference type="EMBL" id="ABU56619.1"/>
    </source>
</evidence>
<dbReference type="KEGG" id="rca:Rcas_0489"/>
<comment type="catalytic activity">
    <reaction evidence="8">
        <text>L-aspartate + L-glutamine + ATP + H2O = L-asparagine + L-glutamate + AMP + diphosphate + H(+)</text>
        <dbReference type="Rhea" id="RHEA:12228"/>
        <dbReference type="ChEBI" id="CHEBI:15377"/>
        <dbReference type="ChEBI" id="CHEBI:15378"/>
        <dbReference type="ChEBI" id="CHEBI:29985"/>
        <dbReference type="ChEBI" id="CHEBI:29991"/>
        <dbReference type="ChEBI" id="CHEBI:30616"/>
        <dbReference type="ChEBI" id="CHEBI:33019"/>
        <dbReference type="ChEBI" id="CHEBI:58048"/>
        <dbReference type="ChEBI" id="CHEBI:58359"/>
        <dbReference type="ChEBI" id="CHEBI:456215"/>
        <dbReference type="EC" id="6.3.5.4"/>
    </reaction>
</comment>
<keyword evidence="9" id="KW-0028">Amino-acid biosynthesis</keyword>
<feature type="active site" description="For GATase activity" evidence="9">
    <location>
        <position position="2"/>
    </location>
</feature>
<dbReference type="Proteomes" id="UP000000263">
    <property type="component" value="Chromosome"/>
</dbReference>
<dbReference type="Pfam" id="PF13537">
    <property type="entry name" value="GATase_7"/>
    <property type="match status" value="1"/>
</dbReference>
<keyword evidence="14" id="KW-1185">Reference proteome</keyword>
<evidence type="ECO:0000256" key="6">
    <source>
        <dbReference type="ARBA" id="ARBA00022888"/>
    </source>
</evidence>
<comment type="pathway">
    <text evidence="1">Amino-acid biosynthesis; L-asparagine biosynthesis; L-asparagine from L-aspartate (L-Gln route): step 1/1.</text>
</comment>
<evidence type="ECO:0000256" key="2">
    <source>
        <dbReference type="ARBA" id="ARBA00005752"/>
    </source>
</evidence>
<dbReference type="InterPro" id="IPR006426">
    <property type="entry name" value="Asn_synth_AEB"/>
</dbReference>
<evidence type="ECO:0000259" key="12">
    <source>
        <dbReference type="PROSITE" id="PS51278"/>
    </source>
</evidence>
<dbReference type="OrthoDB" id="9763290at2"/>
<proteinExistence type="inferred from homology"/>
<dbReference type="Pfam" id="PF00733">
    <property type="entry name" value="Asn_synthase"/>
    <property type="match status" value="1"/>
</dbReference>
<organism evidence="13 14">
    <name type="scientific">Roseiflexus castenholzii (strain DSM 13941 / HLO8)</name>
    <dbReference type="NCBI Taxonomy" id="383372"/>
    <lineage>
        <taxon>Bacteria</taxon>
        <taxon>Bacillati</taxon>
        <taxon>Chloroflexota</taxon>
        <taxon>Chloroflexia</taxon>
        <taxon>Chloroflexales</taxon>
        <taxon>Roseiflexineae</taxon>
        <taxon>Roseiflexaceae</taxon>
        <taxon>Roseiflexus</taxon>
    </lineage>
</organism>
<dbReference type="PANTHER" id="PTHR43284:SF1">
    <property type="entry name" value="ASPARAGINE SYNTHETASE"/>
    <property type="match status" value="1"/>
</dbReference>
<dbReference type="InterPro" id="IPR029055">
    <property type="entry name" value="Ntn_hydrolases_N"/>
</dbReference>
<feature type="domain" description="Glutamine amidotransferase type-2" evidence="12">
    <location>
        <begin position="2"/>
        <end position="213"/>
    </location>
</feature>
<evidence type="ECO:0000256" key="5">
    <source>
        <dbReference type="ARBA" id="ARBA00022840"/>
    </source>
</evidence>
<dbReference type="AlphaFoldDB" id="A7NGM6"/>
<dbReference type="GO" id="GO:0005829">
    <property type="term" value="C:cytosol"/>
    <property type="evidence" value="ECO:0007669"/>
    <property type="project" value="TreeGrafter"/>
</dbReference>
<keyword evidence="4 10" id="KW-0547">Nucleotide-binding</keyword>
<evidence type="ECO:0000256" key="10">
    <source>
        <dbReference type="PIRSR" id="PIRSR001589-2"/>
    </source>
</evidence>
<evidence type="ECO:0000256" key="1">
    <source>
        <dbReference type="ARBA" id="ARBA00005187"/>
    </source>
</evidence>
<evidence type="ECO:0000256" key="7">
    <source>
        <dbReference type="ARBA" id="ARBA00022962"/>
    </source>
</evidence>
<keyword evidence="5 10" id="KW-0067">ATP-binding</keyword>
<dbReference type="CDD" id="cd00712">
    <property type="entry name" value="AsnB"/>
    <property type="match status" value="1"/>
</dbReference>
<dbReference type="GO" id="GO:0004066">
    <property type="term" value="F:asparagine synthase (glutamine-hydrolyzing) activity"/>
    <property type="evidence" value="ECO:0007669"/>
    <property type="project" value="UniProtKB-EC"/>
</dbReference>
<dbReference type="CDD" id="cd01991">
    <property type="entry name" value="Asn_synthase_B_C"/>
    <property type="match status" value="1"/>
</dbReference>
<accession>A7NGM6</accession>
<dbReference type="SUPFAM" id="SSF56235">
    <property type="entry name" value="N-terminal nucleophile aminohydrolases (Ntn hydrolases)"/>
    <property type="match status" value="1"/>
</dbReference>
<dbReference type="Gene3D" id="3.60.20.10">
    <property type="entry name" value="Glutamine Phosphoribosylpyrophosphate, subunit 1, domain 1"/>
    <property type="match status" value="1"/>
</dbReference>
<keyword evidence="7 9" id="KW-0315">Glutamine amidotransferase</keyword>
<dbReference type="EMBL" id="CP000804">
    <property type="protein sequence ID" value="ABU56619.1"/>
    <property type="molecule type" value="Genomic_DNA"/>
</dbReference>
<dbReference type="PIRSF" id="PIRSF001589">
    <property type="entry name" value="Asn_synthetase_glu-h"/>
    <property type="match status" value="1"/>
</dbReference>
<feature type="binding site" evidence="10">
    <location>
        <position position="100"/>
    </location>
    <ligand>
        <name>L-glutamine</name>
        <dbReference type="ChEBI" id="CHEBI:58359"/>
    </ligand>
</feature>
<dbReference type="SUPFAM" id="SSF52402">
    <property type="entry name" value="Adenine nucleotide alpha hydrolases-like"/>
    <property type="match status" value="1"/>
</dbReference>
<evidence type="ECO:0000256" key="4">
    <source>
        <dbReference type="ARBA" id="ARBA00022741"/>
    </source>
</evidence>
<feature type="site" description="Important for beta-aspartyl-AMP intermediate formation" evidence="11">
    <location>
        <position position="365"/>
    </location>
</feature>
<gene>
    <name evidence="13" type="ordered locus">Rcas_0489</name>
</gene>
<dbReference type="EC" id="6.3.5.4" evidence="3"/>
<sequence length="666" mass="75775">MCGIVGIVNVQGDHPITEEMLRQMLALIRHRGPDQFGIYLDDRAGLGNARLSIIDLSGGQQPIASEDEGLWIVFNGEIFNYVELRPDLEARGHRFTTNTDTEVILHLYEEYGPACLSHLNGQFAIAIWDAHEQTLFLARDRVGILPLFYTIVDGTLIFASEIKAIIADPRVQRAIDPVALEQIFTFWGTLSPRTIFRGIVDLPPGHYLIARRGRIDVQPYWRLEFGAPTEARREEEYVEELRDLLIDATTIRLRADVPVGAYLSGGLDSSTVAAIVRQYADNRLDTFSIAFSDPEFDESRFQRQMAQCLGTNHQVAYVTHADIGRVFPEVIWHTETPILRTSPAPLFILSQLVRDHSYRVVLTGEGADEFLAGYDIFKEAKVRRFWARQPSSRLRPLLLRRLYPWIAGFAGKNVAYLAAFFSEGLMDTTAPDYSHRPRWRTTSRTRRFFSDDVRQAADTLAQSTDRAPYYPEAFSSWDPLQQAQYLEITTFLSQYLLSAQGDRMIMAHAVEGRFPFLDHRVIEFASRLPPCLKLRGLTEKYILRRVGRAWLPDAIWQRPKQPYRAPIHRSFFNDARLDYVQHLLSPDQVQANGLFKPTAVAHLKEKAQSGVRLSETEDMALVGILSTQLLVERFIHEFRLPPPISEADSVRVCIRNGITVGGTYGI</sequence>